<dbReference type="Pfam" id="PF01590">
    <property type="entry name" value="GAF"/>
    <property type="match status" value="1"/>
</dbReference>
<sequence>MSQSPLDPEEQHRLAILEEYGVHSALTETSLDRIIHLTANIFNVPIVLISLLEADRQLFAASVGVSVCETGRELSFCAHAIRQQDMMVIPDARQDTRFADNPLVTGDPHVRFYAGMPLRSQTGYALGTLCIIDRTPRVGLSESDRRNLRDLAALVMDKLEMRRLELARAASKNRFENIARTSPDAIICVDHQTHITFWNNAAVKLFGYTRQQILGRPLAMLLPNAVVASLTQLAARQEAHSEGGTLELSVRAAGDRLIPVELSVSLWMEGHDVSFGAILRDITERRQNEERLFRLAHMDYLTGLANRTQLSSSLEQALRDEKAAIIMLVDLDGFKDVNDSLGHDGGDALLVAVALKLQAAVRSGDTVARMGGDEFALLLPGLDDARRAGEIADQIIDDISHTTTVDGQVVTISASIGIVLFPLHGATMQELLTSADLALYQAKAEGRHCRRFFTPALRALSQSRRSYQSQLARAYQQGEFELYYQPQVRLADNAIIGAEALLRWHHPEKGVLGPAAFLPALDAGPWAERVGEWVIRTACRQAADWRRQGATDFRVGVNLFNVQFRTGALAHQVHGILAETGLDADALELEITENIILRYDENMLRPLKELRSEGVGIAFDDYGTGYASLSMLKDYPVTRLKVDQTFVRAMCDSAPDAAIVRAILYLGSSFKLGVIAEGVETLEQAEMLRRKGCREAQGFLFGQPVPASAFGELLRTGVRS</sequence>
<dbReference type="SMART" id="SM00052">
    <property type="entry name" value="EAL"/>
    <property type="match status" value="1"/>
</dbReference>
<feature type="domain" description="EAL" evidence="2">
    <location>
        <begin position="464"/>
        <end position="718"/>
    </location>
</feature>
<reference evidence="4 5" key="1">
    <citation type="journal article" date="2014" name="Genome Biol. Evol.">
        <title>Genome degeneration and adaptation in a nascent stage of symbiosis.</title>
        <authorList>
            <person name="Oakeson K.F."/>
            <person name="Gil R."/>
            <person name="Clayton A.L."/>
            <person name="Dunn D.M."/>
            <person name="von Niederhausern A.C."/>
            <person name="Hamil C."/>
            <person name="Aoyagi A."/>
            <person name="Duval B."/>
            <person name="Baca A."/>
            <person name="Silva F.J."/>
            <person name="Vallier A."/>
            <person name="Jackson D.G."/>
            <person name="Latorre A."/>
            <person name="Weiss R.B."/>
            <person name="Heddi A."/>
            <person name="Moya A."/>
            <person name="Dale C."/>
        </authorList>
    </citation>
    <scope>NUCLEOTIDE SEQUENCE [LARGE SCALE GENOMIC DNA]</scope>
    <source>
        <strain evidence="4 5">HS1</strain>
    </source>
</reference>
<evidence type="ECO:0000313" key="4">
    <source>
        <dbReference type="EMBL" id="AHF76077.1"/>
    </source>
</evidence>
<dbReference type="KEGG" id="sod:Sant_1003"/>
<feature type="domain" description="PAS" evidence="1">
    <location>
        <begin position="171"/>
        <end position="224"/>
    </location>
</feature>
<dbReference type="Gene3D" id="3.30.450.40">
    <property type="match status" value="1"/>
</dbReference>
<dbReference type="Gene3D" id="3.20.20.450">
    <property type="entry name" value="EAL domain"/>
    <property type="match status" value="1"/>
</dbReference>
<dbReference type="SMART" id="SM00267">
    <property type="entry name" value="GGDEF"/>
    <property type="match status" value="1"/>
</dbReference>
<dbReference type="Proteomes" id="UP000019028">
    <property type="component" value="Chromosome"/>
</dbReference>
<dbReference type="HOGENOM" id="CLU_000445_70_34_6"/>
<dbReference type="SMART" id="SM00091">
    <property type="entry name" value="PAS"/>
    <property type="match status" value="1"/>
</dbReference>
<dbReference type="PANTHER" id="PTHR44757:SF2">
    <property type="entry name" value="BIOFILM ARCHITECTURE MAINTENANCE PROTEIN MBAA"/>
    <property type="match status" value="1"/>
</dbReference>
<dbReference type="PROSITE" id="PS50112">
    <property type="entry name" value="PAS"/>
    <property type="match status" value="1"/>
</dbReference>
<evidence type="ECO:0000259" key="1">
    <source>
        <dbReference type="PROSITE" id="PS50112"/>
    </source>
</evidence>
<accession>W0HU84</accession>
<dbReference type="SMART" id="SM00065">
    <property type="entry name" value="GAF"/>
    <property type="match status" value="1"/>
</dbReference>
<dbReference type="CDD" id="cd00130">
    <property type="entry name" value="PAS"/>
    <property type="match status" value="1"/>
</dbReference>
<dbReference type="EMBL" id="CP006569">
    <property type="protein sequence ID" value="AHF76077.1"/>
    <property type="molecule type" value="Genomic_DNA"/>
</dbReference>
<dbReference type="InterPro" id="IPR035965">
    <property type="entry name" value="PAS-like_dom_sf"/>
</dbReference>
<dbReference type="OrthoDB" id="9804951at2"/>
<dbReference type="CDD" id="cd01949">
    <property type="entry name" value="GGDEF"/>
    <property type="match status" value="1"/>
</dbReference>
<dbReference type="Gene3D" id="3.30.70.270">
    <property type="match status" value="1"/>
</dbReference>
<dbReference type="PROSITE" id="PS50887">
    <property type="entry name" value="GGDEF"/>
    <property type="match status" value="1"/>
</dbReference>
<evidence type="ECO:0000313" key="5">
    <source>
        <dbReference type="Proteomes" id="UP000019028"/>
    </source>
</evidence>
<dbReference type="GO" id="GO:0006355">
    <property type="term" value="P:regulation of DNA-templated transcription"/>
    <property type="evidence" value="ECO:0007669"/>
    <property type="project" value="InterPro"/>
</dbReference>
<dbReference type="Gene3D" id="3.30.450.20">
    <property type="entry name" value="PAS domain"/>
    <property type="match status" value="1"/>
</dbReference>
<dbReference type="InterPro" id="IPR052155">
    <property type="entry name" value="Biofilm_reg_signaling"/>
</dbReference>
<dbReference type="SUPFAM" id="SSF55785">
    <property type="entry name" value="PYP-like sensor domain (PAS domain)"/>
    <property type="match status" value="1"/>
</dbReference>
<protein>
    <submittedName>
        <fullName evidence="4">Diguanylate cyclase/phosphodiesterase with PAS/PAC and GAF sensor</fullName>
    </submittedName>
</protein>
<dbReference type="AlphaFoldDB" id="W0HU84"/>
<dbReference type="PATRIC" id="fig|1239307.3.peg.1079"/>
<dbReference type="PANTHER" id="PTHR44757">
    <property type="entry name" value="DIGUANYLATE CYCLASE DGCP"/>
    <property type="match status" value="1"/>
</dbReference>
<dbReference type="RefSeq" id="WP_025421210.1">
    <property type="nucleotide sequence ID" value="NZ_CP006569.1"/>
</dbReference>
<proteinExistence type="predicted"/>
<dbReference type="InterPro" id="IPR001633">
    <property type="entry name" value="EAL_dom"/>
</dbReference>
<dbReference type="SUPFAM" id="SSF55781">
    <property type="entry name" value="GAF domain-like"/>
    <property type="match status" value="1"/>
</dbReference>
<name>W0HU84_9GAMM</name>
<dbReference type="Pfam" id="PF00563">
    <property type="entry name" value="EAL"/>
    <property type="match status" value="1"/>
</dbReference>
<evidence type="ECO:0000259" key="3">
    <source>
        <dbReference type="PROSITE" id="PS50887"/>
    </source>
</evidence>
<dbReference type="NCBIfam" id="TIGR00229">
    <property type="entry name" value="sensory_box"/>
    <property type="match status" value="1"/>
</dbReference>
<dbReference type="SUPFAM" id="SSF141868">
    <property type="entry name" value="EAL domain-like"/>
    <property type="match status" value="1"/>
</dbReference>
<dbReference type="InterPro" id="IPR003018">
    <property type="entry name" value="GAF"/>
</dbReference>
<dbReference type="SUPFAM" id="SSF55073">
    <property type="entry name" value="Nucleotide cyclase"/>
    <property type="match status" value="1"/>
</dbReference>
<dbReference type="InterPro" id="IPR043128">
    <property type="entry name" value="Rev_trsase/Diguanyl_cyclase"/>
</dbReference>
<dbReference type="InterPro" id="IPR035919">
    <property type="entry name" value="EAL_sf"/>
</dbReference>
<dbReference type="NCBIfam" id="TIGR00254">
    <property type="entry name" value="GGDEF"/>
    <property type="match status" value="1"/>
</dbReference>
<dbReference type="CDD" id="cd01948">
    <property type="entry name" value="EAL"/>
    <property type="match status" value="1"/>
</dbReference>
<dbReference type="Pfam" id="PF00989">
    <property type="entry name" value="PAS"/>
    <property type="match status" value="1"/>
</dbReference>
<dbReference type="Pfam" id="PF00990">
    <property type="entry name" value="GGDEF"/>
    <property type="match status" value="1"/>
</dbReference>
<organism evidence="4 5">
    <name type="scientific">Sodalis praecaptivus</name>
    <dbReference type="NCBI Taxonomy" id="1239307"/>
    <lineage>
        <taxon>Bacteria</taxon>
        <taxon>Pseudomonadati</taxon>
        <taxon>Pseudomonadota</taxon>
        <taxon>Gammaproteobacteria</taxon>
        <taxon>Enterobacterales</taxon>
        <taxon>Bruguierivoracaceae</taxon>
        <taxon>Sodalis</taxon>
    </lineage>
</organism>
<dbReference type="InterPro" id="IPR013767">
    <property type="entry name" value="PAS_fold"/>
</dbReference>
<dbReference type="PROSITE" id="PS50883">
    <property type="entry name" value="EAL"/>
    <property type="match status" value="1"/>
</dbReference>
<dbReference type="InterPro" id="IPR000160">
    <property type="entry name" value="GGDEF_dom"/>
</dbReference>
<keyword evidence="5" id="KW-1185">Reference proteome</keyword>
<dbReference type="InterPro" id="IPR029016">
    <property type="entry name" value="GAF-like_dom_sf"/>
</dbReference>
<feature type="domain" description="GGDEF" evidence="3">
    <location>
        <begin position="322"/>
        <end position="455"/>
    </location>
</feature>
<gene>
    <name evidence="4" type="ORF">Sant_1003</name>
</gene>
<dbReference type="InterPro" id="IPR029787">
    <property type="entry name" value="Nucleotide_cyclase"/>
</dbReference>
<dbReference type="InterPro" id="IPR000014">
    <property type="entry name" value="PAS"/>
</dbReference>
<evidence type="ECO:0000259" key="2">
    <source>
        <dbReference type="PROSITE" id="PS50883"/>
    </source>
</evidence>